<dbReference type="GO" id="GO:0071949">
    <property type="term" value="F:FAD binding"/>
    <property type="evidence" value="ECO:0007669"/>
    <property type="project" value="InterPro"/>
</dbReference>
<keyword evidence="5" id="KW-0560">Oxidoreductase</keyword>
<evidence type="ECO:0000313" key="8">
    <source>
        <dbReference type="EMBL" id="QDS72850.1"/>
    </source>
</evidence>
<dbReference type="PANTHER" id="PTHR42973:SF39">
    <property type="entry name" value="FAD-BINDING PCMH-TYPE DOMAIN-CONTAINING PROTEIN"/>
    <property type="match status" value="1"/>
</dbReference>
<evidence type="ECO:0000259" key="7">
    <source>
        <dbReference type="PROSITE" id="PS51387"/>
    </source>
</evidence>
<evidence type="ECO:0000256" key="5">
    <source>
        <dbReference type="ARBA" id="ARBA00023002"/>
    </source>
</evidence>
<gene>
    <name evidence="8" type="ORF">FKW77_007179</name>
</gene>
<evidence type="ECO:0000256" key="6">
    <source>
        <dbReference type="SAM" id="SignalP"/>
    </source>
</evidence>
<dbReference type="PROSITE" id="PS00862">
    <property type="entry name" value="OX2_COVAL_FAD"/>
    <property type="match status" value="1"/>
</dbReference>
<proteinExistence type="inferred from homology"/>
<dbReference type="Pfam" id="PF08031">
    <property type="entry name" value="BBE"/>
    <property type="match status" value="1"/>
</dbReference>
<dbReference type="GO" id="GO:0016491">
    <property type="term" value="F:oxidoreductase activity"/>
    <property type="evidence" value="ECO:0007669"/>
    <property type="project" value="UniProtKB-KW"/>
</dbReference>
<sequence length="594" mass="63383">MRSSFLRLAVTRLVLGTSLAQSQDAIQAKTTPEGCRRLNTDADWPSPEAWKAALPGVTAIKPLAKTAPDYRFQAKSIADVQAAVRFAASNNIRLAIISTGHDYMARCDASSGLLLDMSKMNKVKVLESFTPTAKGAESPKDPTNTIVPKPGVQAAVSVQGGVGTQMLNDDLSPSKLFTMGAAYGEVNPVGGWGQFGGHGPLSSQYGLGVDQWLEAKVVTADGEVKIANKVANSDLFWAIRGGGGGAFGVVVEATIKAHNDIPITGYNWWINSTTTGGDGLSQAAEYLAAQLPSVNEKGVSGYFYLSDSNIRAYAIHPGNQSGTAQANEVWKPILEKMQTFAGMKKYQTASHNFKNFKEFYDVTYGARNPTMAAGTPGGGRAIVRRHGPGEDMGDEGGPLNLGKVPLDSRLLGAKHLQNAANFTRALKIVKGNVGLLMVAGNKVAKPDDETSASPAWRKGIVHALAMNMGPSLNMDGFRDLAPEMGAYGNEAFFGDKNWKQVFWGDNYPKLSQIKTKYDPNMTFWVTPGINADLMEVVDGRLCRAKDPAAAVASPTAPLTDSQNLLDLNNKQMLGTSERISDFPKPGTQIGLAPV</sequence>
<comment type="cofactor">
    <cofactor evidence="1">
        <name>FAD</name>
        <dbReference type="ChEBI" id="CHEBI:57692"/>
    </cofactor>
</comment>
<organism evidence="8 9">
    <name type="scientific">Venturia effusa</name>
    <dbReference type="NCBI Taxonomy" id="50376"/>
    <lineage>
        <taxon>Eukaryota</taxon>
        <taxon>Fungi</taxon>
        <taxon>Dikarya</taxon>
        <taxon>Ascomycota</taxon>
        <taxon>Pezizomycotina</taxon>
        <taxon>Dothideomycetes</taxon>
        <taxon>Pleosporomycetidae</taxon>
        <taxon>Venturiales</taxon>
        <taxon>Venturiaceae</taxon>
        <taxon>Venturia</taxon>
    </lineage>
</organism>
<dbReference type="STRING" id="50376.A0A517LB41"/>
<dbReference type="AlphaFoldDB" id="A0A517LB41"/>
<keyword evidence="4" id="KW-0274">FAD</keyword>
<evidence type="ECO:0000313" key="9">
    <source>
        <dbReference type="Proteomes" id="UP000316270"/>
    </source>
</evidence>
<dbReference type="SUPFAM" id="SSF56176">
    <property type="entry name" value="FAD-binding/transporter-associated domain-like"/>
    <property type="match status" value="1"/>
</dbReference>
<dbReference type="InterPro" id="IPR006094">
    <property type="entry name" value="Oxid_FAD_bind_N"/>
</dbReference>
<feature type="domain" description="FAD-binding PCMH-type" evidence="7">
    <location>
        <begin position="64"/>
        <end position="260"/>
    </location>
</feature>
<name>A0A517LB41_9PEZI</name>
<dbReference type="PANTHER" id="PTHR42973">
    <property type="entry name" value="BINDING OXIDOREDUCTASE, PUTATIVE (AFU_ORTHOLOGUE AFUA_1G17690)-RELATED"/>
    <property type="match status" value="1"/>
</dbReference>
<dbReference type="InterPro" id="IPR016169">
    <property type="entry name" value="FAD-bd_PCMH_sub2"/>
</dbReference>
<dbReference type="OrthoDB" id="9983560at2759"/>
<keyword evidence="3" id="KW-0285">Flavoprotein</keyword>
<evidence type="ECO:0000256" key="1">
    <source>
        <dbReference type="ARBA" id="ARBA00001974"/>
    </source>
</evidence>
<keyword evidence="6" id="KW-0732">Signal</keyword>
<dbReference type="InterPro" id="IPR036318">
    <property type="entry name" value="FAD-bd_PCMH-like_sf"/>
</dbReference>
<reference evidence="8 9" key="1">
    <citation type="submission" date="2019-07" db="EMBL/GenBank/DDBJ databases">
        <title>Finished genome of Venturia effusa.</title>
        <authorList>
            <person name="Young C.A."/>
            <person name="Cox M.P."/>
            <person name="Ganley A.R.D."/>
            <person name="David W.J."/>
        </authorList>
    </citation>
    <scope>NUCLEOTIDE SEQUENCE [LARGE SCALE GENOMIC DNA]</scope>
    <source>
        <strain evidence="9">albino</strain>
    </source>
</reference>
<evidence type="ECO:0000256" key="3">
    <source>
        <dbReference type="ARBA" id="ARBA00022630"/>
    </source>
</evidence>
<dbReference type="PROSITE" id="PS51387">
    <property type="entry name" value="FAD_PCMH"/>
    <property type="match status" value="1"/>
</dbReference>
<accession>A0A517LB41</accession>
<protein>
    <recommendedName>
        <fullName evidence="7">FAD-binding PCMH-type domain-containing protein</fullName>
    </recommendedName>
</protein>
<dbReference type="InterPro" id="IPR006093">
    <property type="entry name" value="Oxy_OxRdtase_FAD_BS"/>
</dbReference>
<dbReference type="InterPro" id="IPR016166">
    <property type="entry name" value="FAD-bd_PCMH"/>
</dbReference>
<feature type="chain" id="PRO_5021816142" description="FAD-binding PCMH-type domain-containing protein" evidence="6">
    <location>
        <begin position="21"/>
        <end position="594"/>
    </location>
</feature>
<dbReference type="Pfam" id="PF01565">
    <property type="entry name" value="FAD_binding_4"/>
    <property type="match status" value="1"/>
</dbReference>
<evidence type="ECO:0000256" key="4">
    <source>
        <dbReference type="ARBA" id="ARBA00022827"/>
    </source>
</evidence>
<dbReference type="InterPro" id="IPR012951">
    <property type="entry name" value="BBE"/>
</dbReference>
<dbReference type="InterPro" id="IPR050416">
    <property type="entry name" value="FAD-linked_Oxidoreductase"/>
</dbReference>
<dbReference type="Proteomes" id="UP000316270">
    <property type="component" value="Chromosome 8"/>
</dbReference>
<comment type="similarity">
    <text evidence="2">Belongs to the oxygen-dependent FAD-linked oxidoreductase family.</text>
</comment>
<dbReference type="EMBL" id="CP042192">
    <property type="protein sequence ID" value="QDS72850.1"/>
    <property type="molecule type" value="Genomic_DNA"/>
</dbReference>
<dbReference type="Gene3D" id="3.30.465.10">
    <property type="match status" value="2"/>
</dbReference>
<keyword evidence="9" id="KW-1185">Reference proteome</keyword>
<feature type="signal peptide" evidence="6">
    <location>
        <begin position="1"/>
        <end position="20"/>
    </location>
</feature>
<evidence type="ECO:0000256" key="2">
    <source>
        <dbReference type="ARBA" id="ARBA00005466"/>
    </source>
</evidence>